<dbReference type="OrthoDB" id="46564at2759"/>
<dbReference type="GeneID" id="116173726"/>
<dbReference type="InterPro" id="IPR038899">
    <property type="entry name" value="METTL22"/>
</dbReference>
<dbReference type="RefSeq" id="XP_031347253.1">
    <property type="nucleotide sequence ID" value="XM_031491393.1"/>
</dbReference>
<protein>
    <recommendedName>
        <fullName evidence="2">Methyltransferase-like protein 22</fullName>
    </recommendedName>
</protein>
<dbReference type="PANTHER" id="PTHR23108">
    <property type="entry name" value="METHYLTRANSFERASE-RELATED"/>
    <property type="match status" value="1"/>
</dbReference>
<dbReference type="GO" id="GO:0008276">
    <property type="term" value="F:protein methyltransferase activity"/>
    <property type="evidence" value="ECO:0007669"/>
    <property type="project" value="InterPro"/>
</dbReference>
<dbReference type="Gene3D" id="3.40.50.150">
    <property type="entry name" value="Vaccinia Virus protein VP39"/>
    <property type="match status" value="1"/>
</dbReference>
<dbReference type="InterPro" id="IPR029063">
    <property type="entry name" value="SAM-dependent_MTases_sf"/>
</dbReference>
<dbReference type="Pfam" id="PF10294">
    <property type="entry name" value="Methyltransf_16"/>
    <property type="match status" value="1"/>
</dbReference>
<dbReference type="GO" id="GO:0005634">
    <property type="term" value="C:nucleus"/>
    <property type="evidence" value="ECO:0007669"/>
    <property type="project" value="TreeGrafter"/>
</dbReference>
<dbReference type="EMBL" id="GEZM01077735">
    <property type="protein sequence ID" value="JAV63190.1"/>
    <property type="molecule type" value="Transcribed_RNA"/>
</dbReference>
<dbReference type="PANTHER" id="PTHR23108:SF0">
    <property type="entry name" value="METHYLTRANSFERASE-LIKE PROTEIN 22"/>
    <property type="match status" value="1"/>
</dbReference>
<proteinExistence type="predicted"/>
<evidence type="ECO:0008006" key="2">
    <source>
        <dbReference type="Google" id="ProtNLM"/>
    </source>
</evidence>
<dbReference type="KEGG" id="ppyr:116173726"/>
<dbReference type="InterPro" id="IPR019410">
    <property type="entry name" value="Methyltransf_16"/>
</dbReference>
<organism evidence="1">
    <name type="scientific">Photinus pyralis</name>
    <name type="common">Common eastern firefly</name>
    <name type="synonym">Lampyris pyralis</name>
    <dbReference type="NCBI Taxonomy" id="7054"/>
    <lineage>
        <taxon>Eukaryota</taxon>
        <taxon>Metazoa</taxon>
        <taxon>Ecdysozoa</taxon>
        <taxon>Arthropoda</taxon>
        <taxon>Hexapoda</taxon>
        <taxon>Insecta</taxon>
        <taxon>Pterygota</taxon>
        <taxon>Neoptera</taxon>
        <taxon>Endopterygota</taxon>
        <taxon>Coleoptera</taxon>
        <taxon>Polyphaga</taxon>
        <taxon>Elateriformia</taxon>
        <taxon>Elateroidea</taxon>
        <taxon>Lampyridae</taxon>
        <taxon>Lampyrinae</taxon>
        <taxon>Photinus</taxon>
    </lineage>
</organism>
<dbReference type="AlphaFoldDB" id="A0A1Y1KSM1"/>
<name>A0A1Y1KSM1_PHOPY</name>
<evidence type="ECO:0000313" key="1">
    <source>
        <dbReference type="EMBL" id="JAV63190.1"/>
    </source>
</evidence>
<sequence length="273" mass="31229">MEVSSELYSEFEYETDSKPTVDPCNVVSKFSFIYPISPTVTDSDGDLVVRRKSEEKRGIIEIEHSKRTELSLVGLQVWRGALLLADWILYIREELIKRNLKILELGSGTGLTSIVASMFSDVICTDVNKGNILKLLESNINRNNLSNRYTALVTEIDFTQRDLNNEVISALPHVKTIIAADVIYDDQLTQDFVKMLDVLLAYKHIETVYIALEKRYVFTIADCDVCAPCYDFFMDCLGKLKGISVEELPINFPQYFQYERVKELVLLKIKNTK</sequence>
<reference evidence="1" key="1">
    <citation type="journal article" date="2016" name="Sci. Rep.">
        <title>Molecular characterization of firefly nuptial gifts: a multi-omics approach sheds light on postcopulatory sexual selection.</title>
        <authorList>
            <person name="Al-Wathiqui N."/>
            <person name="Fallon T.R."/>
            <person name="South A."/>
            <person name="Weng J.K."/>
            <person name="Lewis S.M."/>
        </authorList>
    </citation>
    <scope>NUCLEOTIDE SEQUENCE</scope>
</reference>
<accession>A0A1Y1KSM1</accession>
<dbReference type="SUPFAM" id="SSF53335">
    <property type="entry name" value="S-adenosyl-L-methionine-dependent methyltransferases"/>
    <property type="match status" value="1"/>
</dbReference>